<evidence type="ECO:0000313" key="2">
    <source>
        <dbReference type="EMBL" id="EPD31273.1"/>
    </source>
</evidence>
<gene>
    <name evidence="2" type="ORF">HMPREF9238_01041</name>
</gene>
<feature type="transmembrane region" description="Helical" evidence="1">
    <location>
        <begin position="338"/>
        <end position="358"/>
    </location>
</feature>
<feature type="transmembrane region" description="Helical" evidence="1">
    <location>
        <begin position="420"/>
        <end position="437"/>
    </location>
</feature>
<feature type="transmembrane region" description="Helical" evidence="1">
    <location>
        <begin position="286"/>
        <end position="303"/>
    </location>
</feature>
<feature type="transmembrane region" description="Helical" evidence="1">
    <location>
        <begin position="6"/>
        <end position="25"/>
    </location>
</feature>
<keyword evidence="1" id="KW-1133">Transmembrane helix</keyword>
<feature type="transmembrane region" description="Helical" evidence="1">
    <location>
        <begin position="202"/>
        <end position="220"/>
    </location>
</feature>
<keyword evidence="1" id="KW-0812">Transmembrane</keyword>
<dbReference type="InterPro" id="IPR046671">
    <property type="entry name" value="DUF6541"/>
</dbReference>
<dbReference type="Proteomes" id="UP000014387">
    <property type="component" value="Unassembled WGS sequence"/>
</dbReference>
<proteinExistence type="predicted"/>
<feature type="transmembrane region" description="Helical" evidence="1">
    <location>
        <begin position="388"/>
        <end position="408"/>
    </location>
</feature>
<feature type="transmembrane region" description="Helical" evidence="1">
    <location>
        <begin position="37"/>
        <end position="58"/>
    </location>
</feature>
<feature type="transmembrane region" description="Helical" evidence="1">
    <location>
        <begin position="70"/>
        <end position="91"/>
    </location>
</feature>
<organism evidence="2 3">
    <name type="scientific">Gleimia europaea ACS-120-V-Col10b</name>
    <dbReference type="NCBI Taxonomy" id="883069"/>
    <lineage>
        <taxon>Bacteria</taxon>
        <taxon>Bacillati</taxon>
        <taxon>Actinomycetota</taxon>
        <taxon>Actinomycetes</taxon>
        <taxon>Actinomycetales</taxon>
        <taxon>Actinomycetaceae</taxon>
        <taxon>Gleimia</taxon>
    </lineage>
</organism>
<dbReference type="AlphaFoldDB" id="A0A9W5RF09"/>
<feature type="transmembrane region" description="Helical" evidence="1">
    <location>
        <begin position="254"/>
        <end position="274"/>
    </location>
</feature>
<feature type="transmembrane region" description="Helical" evidence="1">
    <location>
        <begin position="111"/>
        <end position="130"/>
    </location>
</feature>
<keyword evidence="3" id="KW-1185">Reference proteome</keyword>
<evidence type="ECO:0000313" key="3">
    <source>
        <dbReference type="Proteomes" id="UP000014387"/>
    </source>
</evidence>
<protein>
    <submittedName>
        <fullName evidence="2">Uncharacterized protein</fullName>
    </submittedName>
</protein>
<feature type="transmembrane region" description="Helical" evidence="1">
    <location>
        <begin position="457"/>
        <end position="475"/>
    </location>
</feature>
<dbReference type="RefSeq" id="WP_016444384.1">
    <property type="nucleotide sequence ID" value="NZ_KE150266.1"/>
</dbReference>
<sequence>MAWVLQLPILVAMLLVAALPGWMWLRVFSFRFADRRVGTLVQLATAPLLSFGFLAVLANLAPRFGVRWSAGFAVTTLMILAAAGFVVDLIVRRGRRAVTAGTSPARWDWPLIGAITGGFTIAALPLLAFADPRNPLQQWDPSFHYNGVWQMVHSGDGSLFGLSPLFSVMGEAHTYYPAMWHAFAALFATPSTVVQTVNTSSLALLVWWIVGMAALAHYLWEDRRATLTAAVIASLTLSFPADFISMYAQWPNAVSMALLPGLLTLAWVVGNAWVRALFASNQWRVAAIWTALFLLGALGTVAIHPISFFNAFAFVLVPFTAAMVRLMRGARKAGRRGLVAFLGTAMVLTVVVVGVAMFNPRTLATASFERGRSLLDAVVRPLMPVPPFPMALGFVLAMVVFAGLLVLGLMRARALAKSRWLIGTWMVFAVLVFLAYAPNFGLQILTGPWYSDPRRLMGAMQVVLVLLFTLGALRFSTRLRQKRPMHQALPVLLIVVLSGVGAIDSRSLAVRAVYDPQHLGPAGMASSEQLDLFREAAAMLPPDALVLGDPSVGTVYFQSLGGVRVVLPGLSHSDVDEDVRALPWNFNHIHTEPAVCETLNRIGVTHFYEGADRPYYRTMRSKVRPGFYGVDTSHGFEVVKRVDGATLYEITACR</sequence>
<keyword evidence="1" id="KW-0472">Membrane</keyword>
<dbReference type="EMBL" id="AGWN01000001">
    <property type="protein sequence ID" value="EPD31273.1"/>
    <property type="molecule type" value="Genomic_DNA"/>
</dbReference>
<dbReference type="OrthoDB" id="3169698at2"/>
<name>A0A9W5RF09_9ACTO</name>
<accession>A0A9W5RF09</accession>
<feature type="transmembrane region" description="Helical" evidence="1">
    <location>
        <begin position="487"/>
        <end position="503"/>
    </location>
</feature>
<comment type="caution">
    <text evidence="2">The sequence shown here is derived from an EMBL/GenBank/DDBJ whole genome shotgun (WGS) entry which is preliminary data.</text>
</comment>
<dbReference type="Pfam" id="PF20176">
    <property type="entry name" value="DUF6541"/>
    <property type="match status" value="1"/>
</dbReference>
<evidence type="ECO:0000256" key="1">
    <source>
        <dbReference type="SAM" id="Phobius"/>
    </source>
</evidence>
<reference evidence="2 3" key="1">
    <citation type="submission" date="2013-05" db="EMBL/GenBank/DDBJ databases">
        <title>The Genome Sequence of Actinomyces europaeus ACS-120-V-COL10B.</title>
        <authorList>
            <consortium name="The Broad Institute Genomics Platform"/>
            <person name="Earl A."/>
            <person name="Ward D."/>
            <person name="Feldgarden M."/>
            <person name="Gevers D."/>
            <person name="Saerens B."/>
            <person name="Vaneechoutte M."/>
            <person name="Walker B."/>
            <person name="Young S."/>
            <person name="Zeng Q."/>
            <person name="Gargeya S."/>
            <person name="Fitzgerald M."/>
            <person name="Haas B."/>
            <person name="Abouelleil A."/>
            <person name="Allen A.W."/>
            <person name="Alvarado L."/>
            <person name="Arachchi H.M."/>
            <person name="Berlin A.M."/>
            <person name="Chapman S.B."/>
            <person name="Gainer-Dewar J."/>
            <person name="Goldberg J."/>
            <person name="Griggs A."/>
            <person name="Gujja S."/>
            <person name="Hansen M."/>
            <person name="Howarth C."/>
            <person name="Imamovic A."/>
            <person name="Ireland A."/>
            <person name="Larimer J."/>
            <person name="McCowan C."/>
            <person name="Murphy C."/>
            <person name="Pearson M."/>
            <person name="Poon T.W."/>
            <person name="Priest M."/>
            <person name="Roberts A."/>
            <person name="Saif S."/>
            <person name="Shea T."/>
            <person name="Sisk P."/>
            <person name="Sykes S."/>
            <person name="Wortman J."/>
            <person name="Nusbaum C."/>
            <person name="Birren B."/>
        </authorList>
    </citation>
    <scope>NUCLEOTIDE SEQUENCE [LARGE SCALE GENOMIC DNA]</scope>
    <source>
        <strain evidence="2 3">ACS-120-V-Col10b</strain>
    </source>
</reference>
<feature type="transmembrane region" description="Helical" evidence="1">
    <location>
        <begin position="227"/>
        <end position="248"/>
    </location>
</feature>